<keyword evidence="3" id="KW-1133">Transmembrane helix</keyword>
<keyword evidence="1" id="KW-0802">TPR repeat</keyword>
<protein>
    <submittedName>
        <fullName evidence="4">Uncharacterized protein</fullName>
    </submittedName>
</protein>
<feature type="repeat" description="TPR" evidence="1">
    <location>
        <begin position="510"/>
        <end position="543"/>
    </location>
</feature>
<dbReference type="EMBL" id="OMOD01000138">
    <property type="protein sequence ID" value="SPF42315.1"/>
    <property type="molecule type" value="Genomic_DNA"/>
</dbReference>
<dbReference type="Gene3D" id="1.25.40.10">
    <property type="entry name" value="Tetratricopeptide repeat domain"/>
    <property type="match status" value="2"/>
</dbReference>
<dbReference type="Pfam" id="PF14559">
    <property type="entry name" value="TPR_19"/>
    <property type="match status" value="1"/>
</dbReference>
<dbReference type="InterPro" id="IPR019734">
    <property type="entry name" value="TPR_rpt"/>
</dbReference>
<feature type="repeat" description="TPR" evidence="1">
    <location>
        <begin position="442"/>
        <end position="475"/>
    </location>
</feature>
<dbReference type="SUPFAM" id="SSF48452">
    <property type="entry name" value="TPR-like"/>
    <property type="match status" value="1"/>
</dbReference>
<reference evidence="5" key="1">
    <citation type="submission" date="2018-02" db="EMBL/GenBank/DDBJ databases">
        <authorList>
            <person name="Hausmann B."/>
        </authorList>
    </citation>
    <scope>NUCLEOTIDE SEQUENCE [LARGE SCALE GENOMIC DNA]</scope>
    <source>
        <strain evidence="5">Peat soil MAG SbA1</strain>
    </source>
</reference>
<gene>
    <name evidence="4" type="ORF">SBA1_440013</name>
</gene>
<keyword evidence="3" id="KW-0812">Transmembrane</keyword>
<feature type="repeat" description="TPR" evidence="1">
    <location>
        <begin position="476"/>
        <end position="509"/>
    </location>
</feature>
<evidence type="ECO:0000256" key="3">
    <source>
        <dbReference type="SAM" id="Phobius"/>
    </source>
</evidence>
<evidence type="ECO:0000256" key="1">
    <source>
        <dbReference type="PROSITE-ProRule" id="PRU00339"/>
    </source>
</evidence>
<dbReference type="AlphaFoldDB" id="A0A2U3KRL9"/>
<sequence length="651" mass="72650">MGQVSVTPSNGDWTTTDKQSILSATARRSFLRPRTMGGDGTQARSTAPERTSDRLDSWKEIAAYLKKEVRTVQRWEKSSGLPVRRLAHGKQGTVFAYKSELDAWWQESQSKLDDEEDKSDAFANSSSSNLVDLAPAADLSDKTGDKARPDRLRRLAVLLLLIVLGAAVPLRVYWSQIHDRIWPPTGKVTLAVRPFKNMSGDPGQDFVADGLTEEMISRLGQLHPDEMGVIRLSPAYTSSDLDRIGKNIHANYVLEGGVRVSGQRVAITAQLFQVSDHTVVWGEAYERDLQDVLRIQGEVASAIASGVLNRLPRVQPTIRQVNREAYLAYLEGRYFWNKRTEDGFAKAIALFRHSIAIDPTYAPSYAGLADCYELLGSAPYSTLTPQEAFPQAEAAARKALELDSTLAEAHVPLGYSQLVYERNFPEARKEFERALQLRPGYATAHQFYGYYLTAMGKLDEAIVERKKAVELDPISPLLNSALGEAYYHARRFDVTIEQNKKALELDPRYAIALVNIGRAYEQMGMHQQARGAFQQILAAAPDDPAILALMGHEYAVSGDKVDANKTLVTMTELSTRKYVPAVYFAVIYIGLNRKDDAFRWLDKAYDERCEYLVYLGSEPLADPLRGDPRFSRLLNRIGLKPATTPAVLRTP</sequence>
<feature type="region of interest" description="Disordered" evidence="2">
    <location>
        <begin position="32"/>
        <end position="52"/>
    </location>
</feature>
<dbReference type="Pfam" id="PF13432">
    <property type="entry name" value="TPR_16"/>
    <property type="match status" value="1"/>
</dbReference>
<accession>A0A2U3KRL9</accession>
<name>A0A2U3KRL9_9BACT</name>
<dbReference type="PANTHER" id="PTHR12558">
    <property type="entry name" value="CELL DIVISION CYCLE 16,23,27"/>
    <property type="match status" value="1"/>
</dbReference>
<organism evidence="4 5">
    <name type="scientific">Candidatus Sulfotelmatobacter kueseliae</name>
    <dbReference type="NCBI Taxonomy" id="2042962"/>
    <lineage>
        <taxon>Bacteria</taxon>
        <taxon>Pseudomonadati</taxon>
        <taxon>Acidobacteriota</taxon>
        <taxon>Terriglobia</taxon>
        <taxon>Terriglobales</taxon>
        <taxon>Candidatus Korobacteraceae</taxon>
        <taxon>Candidatus Sulfotelmatobacter</taxon>
    </lineage>
</organism>
<evidence type="ECO:0000313" key="5">
    <source>
        <dbReference type="Proteomes" id="UP000238701"/>
    </source>
</evidence>
<dbReference type="Proteomes" id="UP000238701">
    <property type="component" value="Unassembled WGS sequence"/>
</dbReference>
<feature type="transmembrane region" description="Helical" evidence="3">
    <location>
        <begin position="155"/>
        <end position="174"/>
    </location>
</feature>
<evidence type="ECO:0000313" key="4">
    <source>
        <dbReference type="EMBL" id="SPF42315.1"/>
    </source>
</evidence>
<proteinExistence type="predicted"/>
<evidence type="ECO:0000256" key="2">
    <source>
        <dbReference type="SAM" id="MobiDB-lite"/>
    </source>
</evidence>
<dbReference type="SMART" id="SM00028">
    <property type="entry name" value="TPR"/>
    <property type="match status" value="5"/>
</dbReference>
<dbReference type="PANTHER" id="PTHR12558:SF13">
    <property type="entry name" value="CELL DIVISION CYCLE PROTEIN 27 HOMOLOG"/>
    <property type="match status" value="1"/>
</dbReference>
<dbReference type="PROSITE" id="PS50005">
    <property type="entry name" value="TPR"/>
    <property type="match status" value="3"/>
</dbReference>
<keyword evidence="3" id="KW-0472">Membrane</keyword>
<dbReference type="InterPro" id="IPR011990">
    <property type="entry name" value="TPR-like_helical_dom_sf"/>
</dbReference>